<keyword evidence="3" id="KW-1185">Reference proteome</keyword>
<comment type="caution">
    <text evidence="2">The sequence shown here is derived from an EMBL/GenBank/DDBJ whole genome shotgun (WGS) entry which is preliminary data.</text>
</comment>
<dbReference type="SUPFAM" id="SSF51197">
    <property type="entry name" value="Clavaminate synthase-like"/>
    <property type="match status" value="1"/>
</dbReference>
<dbReference type="Proteomes" id="UP001612415">
    <property type="component" value="Unassembled WGS sequence"/>
</dbReference>
<dbReference type="EMBL" id="JBITDC010000002">
    <property type="protein sequence ID" value="MFI5674072.1"/>
    <property type="molecule type" value="Genomic_DNA"/>
</dbReference>
<evidence type="ECO:0000313" key="2">
    <source>
        <dbReference type="EMBL" id="MFI5674072.1"/>
    </source>
</evidence>
<organism evidence="2 3">
    <name type="scientific">Streptomyces cellulosae</name>
    <dbReference type="NCBI Taxonomy" id="1968"/>
    <lineage>
        <taxon>Bacteria</taxon>
        <taxon>Bacillati</taxon>
        <taxon>Actinomycetota</taxon>
        <taxon>Actinomycetes</taxon>
        <taxon>Kitasatosporales</taxon>
        <taxon>Streptomycetaceae</taxon>
        <taxon>Streptomyces</taxon>
    </lineage>
</organism>
<evidence type="ECO:0000313" key="3">
    <source>
        <dbReference type="Proteomes" id="UP001612415"/>
    </source>
</evidence>
<accession>A0ABW7XWJ4</accession>
<dbReference type="RefSeq" id="WP_398655036.1">
    <property type="nucleotide sequence ID" value="NZ_JBITDC010000002.1"/>
</dbReference>
<reference evidence="2 3" key="1">
    <citation type="submission" date="2024-10" db="EMBL/GenBank/DDBJ databases">
        <title>The Natural Products Discovery Center: Release of the First 8490 Sequenced Strains for Exploring Actinobacteria Biosynthetic Diversity.</title>
        <authorList>
            <person name="Kalkreuter E."/>
            <person name="Kautsar S.A."/>
            <person name="Yang D."/>
            <person name="Bader C.D."/>
            <person name="Teijaro C.N."/>
            <person name="Fluegel L."/>
            <person name="Davis C.M."/>
            <person name="Simpson J.R."/>
            <person name="Lauterbach L."/>
            <person name="Steele A.D."/>
            <person name="Gui C."/>
            <person name="Meng S."/>
            <person name="Li G."/>
            <person name="Viehrig K."/>
            <person name="Ye F."/>
            <person name="Su P."/>
            <person name="Kiefer A.F."/>
            <person name="Nichols A."/>
            <person name="Cepeda A.J."/>
            <person name="Yan W."/>
            <person name="Fan B."/>
            <person name="Jiang Y."/>
            <person name="Adhikari A."/>
            <person name="Zheng C.-J."/>
            <person name="Schuster L."/>
            <person name="Cowan T.M."/>
            <person name="Smanski M.J."/>
            <person name="Chevrette M.G."/>
            <person name="De Carvalho L.P.S."/>
            <person name="Shen B."/>
        </authorList>
    </citation>
    <scope>NUCLEOTIDE SEQUENCE [LARGE SCALE GENOMIC DNA]</scope>
    <source>
        <strain evidence="2 3">NPDC051599</strain>
    </source>
</reference>
<protein>
    <recommendedName>
        <fullName evidence="4">Fe2OG dioxygenase domain-containing protein</fullName>
    </recommendedName>
</protein>
<gene>
    <name evidence="2" type="ORF">ACIA8P_05290</name>
</gene>
<dbReference type="Gene3D" id="2.60.120.620">
    <property type="entry name" value="q2cbj1_9rhob like domain"/>
    <property type="match status" value="1"/>
</dbReference>
<feature type="region of interest" description="Disordered" evidence="1">
    <location>
        <begin position="1"/>
        <end position="24"/>
    </location>
</feature>
<proteinExistence type="predicted"/>
<evidence type="ECO:0008006" key="4">
    <source>
        <dbReference type="Google" id="ProtNLM"/>
    </source>
</evidence>
<sequence length="302" mass="33319">MTTQSEQPAMVTPPTTTAASDDGVTPVTGWQGSSDYFALREYRAYDPHAVVDVLRGRVAGVIFRGMVPQETCQELATRFWASTHRKRRGVEAPGYYLGTYHYHKPTLTYLHESEEVAAGLDAVLDGLPADPLTAFYGGLADVLQREGVTVRLAEHDGRQACRALLRSWHGQGEYALAPHDDRSQCTEPQQADFEIQRVAEREVAALNICLENGGGGRLAYWNIQPDDESKRRLGLHYTGSPYPLASLSGIEMKWVDVNAGDVYVFNGAHVHAVEPNTDPALRRTTLAGMLGFRDDTTVISWT</sequence>
<name>A0ABW7XWJ4_STRCE</name>
<evidence type="ECO:0000256" key="1">
    <source>
        <dbReference type="SAM" id="MobiDB-lite"/>
    </source>
</evidence>